<dbReference type="Gene3D" id="3.10.450.50">
    <property type="match status" value="1"/>
</dbReference>
<dbReference type="InterPro" id="IPR012677">
    <property type="entry name" value="Nucleotide-bd_a/b_plait_sf"/>
</dbReference>
<dbReference type="PROSITE" id="PS50177">
    <property type="entry name" value="NTF2_DOMAIN"/>
    <property type="match status" value="1"/>
</dbReference>
<dbReference type="InterPro" id="IPR032710">
    <property type="entry name" value="NTF2-like_dom_sf"/>
</dbReference>
<proteinExistence type="predicted"/>
<sequence length="468" mass="48908">MSSSQQPTANGNGNVAAASGTGAPRTSVQEIGWMFAREYYTIMHDDPKKLQYFYGKKSTFVHGTEGEVVKQANGQQEIYSGITVEDYKDRRVEVTNVDMLPSIQGSIIIQVIGKMADNNQPFRRFAQTFFLAEQPSGYYLHNDILRYLKDDDEESEPVAGVAPNAVAESEPVAEAPVAAAADTAKPTEPVAPKKDEKVEAADVVKKPAAVEEAKPVAPAAAEKPAAAEPAAKAAAPAAAAAAAPAAAESKPKAPKEKPAAPAEAPKADEPQSAAVRQSTWASLAADGSGKWGNTIAKVEGTVAPAANQASNASPSTQSRSGTPASGSRDFRRKNEALSVFLKNIPQGTTIPQLKSAFKKIGPVYVDYSPSKTTGVAEFNNEADKQAALDAREVTVGDAKVTIEERRFRQGSGRRDGGGGANAKQPPSGQSGASGRNGSGEFERVSSGRGSRSRTATNASGGRPRGGKQ</sequence>
<evidence type="ECO:0000256" key="1">
    <source>
        <dbReference type="ARBA" id="ARBA00022884"/>
    </source>
</evidence>
<accession>A0A9W8LRW6</accession>
<dbReference type="GO" id="GO:0034517">
    <property type="term" value="P:ribophagy"/>
    <property type="evidence" value="ECO:0007669"/>
    <property type="project" value="TreeGrafter"/>
</dbReference>
<dbReference type="GO" id="GO:1990904">
    <property type="term" value="C:ribonucleoprotein complex"/>
    <property type="evidence" value="ECO:0007669"/>
    <property type="project" value="TreeGrafter"/>
</dbReference>
<feature type="region of interest" description="Disordered" evidence="2">
    <location>
        <begin position="401"/>
        <end position="468"/>
    </location>
</feature>
<keyword evidence="1" id="KW-0694">RNA-binding</keyword>
<comment type="caution">
    <text evidence="4">The sequence shown here is derived from an EMBL/GenBank/DDBJ whole genome shotgun (WGS) entry which is preliminary data.</text>
</comment>
<feature type="compositionally biased region" description="Low complexity" evidence="2">
    <location>
        <begin position="9"/>
        <end position="22"/>
    </location>
</feature>
<dbReference type="GO" id="GO:1990861">
    <property type="term" value="C:Ubp3-Bre5 deubiquitination complex"/>
    <property type="evidence" value="ECO:0007669"/>
    <property type="project" value="TreeGrafter"/>
</dbReference>
<feature type="compositionally biased region" description="Low complexity" evidence="2">
    <location>
        <begin position="161"/>
        <end position="188"/>
    </location>
</feature>
<feature type="compositionally biased region" description="Basic and acidic residues" evidence="2">
    <location>
        <begin position="191"/>
        <end position="214"/>
    </location>
</feature>
<feature type="region of interest" description="Disordered" evidence="2">
    <location>
        <begin position="1"/>
        <end position="22"/>
    </location>
</feature>
<dbReference type="GO" id="GO:0003729">
    <property type="term" value="F:mRNA binding"/>
    <property type="evidence" value="ECO:0007669"/>
    <property type="project" value="TreeGrafter"/>
</dbReference>
<dbReference type="SUPFAM" id="SSF54928">
    <property type="entry name" value="RNA-binding domain, RBD"/>
    <property type="match status" value="1"/>
</dbReference>
<feature type="domain" description="NTF2" evidence="3">
    <location>
        <begin position="31"/>
        <end position="147"/>
    </location>
</feature>
<dbReference type="EMBL" id="JANBUO010001778">
    <property type="protein sequence ID" value="KAJ2796872.1"/>
    <property type="molecule type" value="Genomic_DNA"/>
</dbReference>
<dbReference type="Pfam" id="PF02136">
    <property type="entry name" value="NTF2"/>
    <property type="match status" value="1"/>
</dbReference>
<evidence type="ECO:0000313" key="5">
    <source>
        <dbReference type="Proteomes" id="UP001140094"/>
    </source>
</evidence>
<dbReference type="InterPro" id="IPR018222">
    <property type="entry name" value="Nuclear_transport_factor_2_euk"/>
</dbReference>
<feature type="compositionally biased region" description="Low complexity" evidence="2">
    <location>
        <begin position="234"/>
        <end position="248"/>
    </location>
</feature>
<dbReference type="InterPro" id="IPR035979">
    <property type="entry name" value="RBD_domain_sf"/>
</dbReference>
<feature type="compositionally biased region" description="Low complexity" evidence="2">
    <location>
        <begin position="303"/>
        <end position="318"/>
    </location>
</feature>
<dbReference type="SMART" id="SM00360">
    <property type="entry name" value="RRM"/>
    <property type="match status" value="1"/>
</dbReference>
<dbReference type="PANTHER" id="PTHR10693:SF20">
    <property type="entry name" value="AT27578P"/>
    <property type="match status" value="1"/>
</dbReference>
<dbReference type="GO" id="GO:0005829">
    <property type="term" value="C:cytosol"/>
    <property type="evidence" value="ECO:0007669"/>
    <property type="project" value="TreeGrafter"/>
</dbReference>
<dbReference type="Pfam" id="PF00076">
    <property type="entry name" value="RRM_1"/>
    <property type="match status" value="1"/>
</dbReference>
<feature type="compositionally biased region" description="Basic and acidic residues" evidence="2">
    <location>
        <begin position="249"/>
        <end position="258"/>
    </location>
</feature>
<dbReference type="OrthoDB" id="339151at2759"/>
<evidence type="ECO:0000259" key="3">
    <source>
        <dbReference type="PROSITE" id="PS50177"/>
    </source>
</evidence>
<dbReference type="AlphaFoldDB" id="A0A9W8LRW6"/>
<feature type="compositionally biased region" description="Polar residues" evidence="2">
    <location>
        <begin position="424"/>
        <end position="435"/>
    </location>
</feature>
<dbReference type="InterPro" id="IPR039539">
    <property type="entry name" value="Ras_GTPase_bind_prot"/>
</dbReference>
<reference evidence="4" key="1">
    <citation type="submission" date="2022-07" db="EMBL/GenBank/DDBJ databases">
        <title>Phylogenomic reconstructions and comparative analyses of Kickxellomycotina fungi.</title>
        <authorList>
            <person name="Reynolds N.K."/>
            <person name="Stajich J.E."/>
            <person name="Barry K."/>
            <person name="Grigoriev I.V."/>
            <person name="Crous P."/>
            <person name="Smith M.E."/>
        </authorList>
    </citation>
    <scope>NUCLEOTIDE SEQUENCE</scope>
    <source>
        <strain evidence="4">NRRL 1565</strain>
    </source>
</reference>
<dbReference type="GO" id="GO:0016579">
    <property type="term" value="P:protein deubiquitination"/>
    <property type="evidence" value="ECO:0007669"/>
    <property type="project" value="TreeGrafter"/>
</dbReference>
<evidence type="ECO:0000313" key="4">
    <source>
        <dbReference type="EMBL" id="KAJ2796872.1"/>
    </source>
</evidence>
<dbReference type="Gene3D" id="3.30.70.330">
    <property type="match status" value="1"/>
</dbReference>
<name>A0A9W8LRW6_9FUNG</name>
<protein>
    <recommendedName>
        <fullName evidence="3">NTF2 domain-containing protein</fullName>
    </recommendedName>
</protein>
<dbReference type="PANTHER" id="PTHR10693">
    <property type="entry name" value="RAS GTPASE-ACTIVATING PROTEIN-BINDING PROTEIN"/>
    <property type="match status" value="1"/>
</dbReference>
<feature type="compositionally biased region" description="Basic and acidic residues" evidence="2">
    <location>
        <begin position="401"/>
        <end position="416"/>
    </location>
</feature>
<keyword evidence="5" id="KW-1185">Reference proteome</keyword>
<dbReference type="Proteomes" id="UP001140094">
    <property type="component" value="Unassembled WGS sequence"/>
</dbReference>
<feature type="region of interest" description="Disordered" evidence="2">
    <location>
        <begin position="155"/>
        <end position="221"/>
    </location>
</feature>
<gene>
    <name evidence="4" type="ORF">H4R20_005388</name>
</gene>
<dbReference type="InterPro" id="IPR000504">
    <property type="entry name" value="RRM_dom"/>
</dbReference>
<dbReference type="CDD" id="cd00780">
    <property type="entry name" value="NTF2"/>
    <property type="match status" value="1"/>
</dbReference>
<dbReference type="InterPro" id="IPR002075">
    <property type="entry name" value="NTF2_dom"/>
</dbReference>
<evidence type="ECO:0000256" key="2">
    <source>
        <dbReference type="SAM" id="MobiDB-lite"/>
    </source>
</evidence>
<organism evidence="4 5">
    <name type="scientific">Coemansia guatemalensis</name>
    <dbReference type="NCBI Taxonomy" id="2761395"/>
    <lineage>
        <taxon>Eukaryota</taxon>
        <taxon>Fungi</taxon>
        <taxon>Fungi incertae sedis</taxon>
        <taxon>Zoopagomycota</taxon>
        <taxon>Kickxellomycotina</taxon>
        <taxon>Kickxellomycetes</taxon>
        <taxon>Kickxellales</taxon>
        <taxon>Kickxellaceae</taxon>
        <taxon>Coemansia</taxon>
    </lineage>
</organism>
<dbReference type="SUPFAM" id="SSF54427">
    <property type="entry name" value="NTF2-like"/>
    <property type="match status" value="1"/>
</dbReference>
<feature type="region of interest" description="Disordered" evidence="2">
    <location>
        <begin position="234"/>
        <end position="331"/>
    </location>
</feature>